<reference evidence="11 12" key="1">
    <citation type="submission" date="2023-07" db="EMBL/GenBank/DDBJ databases">
        <title>Sorghum-associated microbial communities from plants grown in Nebraska, USA.</title>
        <authorList>
            <person name="Schachtman D."/>
        </authorList>
    </citation>
    <scope>NUCLEOTIDE SEQUENCE [LARGE SCALE GENOMIC DNA]</scope>
    <source>
        <strain evidence="11 12">DS1314</strain>
    </source>
</reference>
<dbReference type="NCBIfam" id="TIGR00797">
    <property type="entry name" value="matE"/>
    <property type="match status" value="1"/>
</dbReference>
<dbReference type="InterPro" id="IPR002528">
    <property type="entry name" value="MATE_fam"/>
</dbReference>
<accession>A0ABT9WJC0</accession>
<evidence type="ECO:0000256" key="1">
    <source>
        <dbReference type="ARBA" id="ARBA00004651"/>
    </source>
</evidence>
<gene>
    <name evidence="11" type="ORF">J2T19_004626</name>
</gene>
<feature type="transmembrane region" description="Helical" evidence="10">
    <location>
        <begin position="234"/>
        <end position="257"/>
    </location>
</feature>
<comment type="similarity">
    <text evidence="2">Belongs to the multi antimicrobial extrusion (MATE) (TC 2.A.66.1) family. MepA subfamily.</text>
</comment>
<evidence type="ECO:0000256" key="5">
    <source>
        <dbReference type="ARBA" id="ARBA00022475"/>
    </source>
</evidence>
<dbReference type="InterPro" id="IPR051327">
    <property type="entry name" value="MATE_MepA_subfamily"/>
</dbReference>
<dbReference type="PANTHER" id="PTHR43823:SF4">
    <property type="entry name" value="SPORULATION PROTEIN YKVU"/>
    <property type="match status" value="1"/>
</dbReference>
<evidence type="ECO:0000256" key="4">
    <source>
        <dbReference type="ARBA" id="ARBA00022448"/>
    </source>
</evidence>
<keyword evidence="5" id="KW-1003">Cell membrane</keyword>
<dbReference type="RefSeq" id="WP_307219891.1">
    <property type="nucleotide sequence ID" value="NZ_JAUSTI010000016.1"/>
</dbReference>
<feature type="transmembrane region" description="Helical" evidence="10">
    <location>
        <begin position="170"/>
        <end position="190"/>
    </location>
</feature>
<evidence type="ECO:0000256" key="9">
    <source>
        <dbReference type="ARBA" id="ARBA00023251"/>
    </source>
</evidence>
<dbReference type="Proteomes" id="UP001233836">
    <property type="component" value="Unassembled WGS sequence"/>
</dbReference>
<sequence>MNTNWSHPLEQQTVRQAFIRYLVPSILGMLVVGFNFIIDGIMVGHKLGSTALAGIGIASPVYTLFVAMSLWIGMGGATLYSTHMGEKDLLKAKQIFSKSITIILLATLVIGLTAFSFKDALVYALGANAETFPHAADYMNIMLLFGFVFTIENALSIFVRNDGNPNTSMYAQITFAVANIVINYVMLYILEWGVRGVALGTIISAFLALLVLLTHFFKKTNHLTFTRFKWNWKLLSAIALIGFPSFLAELGMSVFSVSHNVSLERIAGTDGVASFTVLNYIHGVVLLAFLGLASAAQPLISYYHGAKQRDREKQAVRLAGWTAGICGVLLLLIVQVGAPYFVQIFGNFSSAVTDNAIYGLRIFTFAYLFMGINFVMSTYFQSIGNAKMAIWITAAREMIIMVALIALLPAFFGITGIWLAVPLSELLVLISITIYYRKRSLAERLSQLSTHN</sequence>
<feature type="transmembrane region" description="Helical" evidence="10">
    <location>
        <begin position="95"/>
        <end position="118"/>
    </location>
</feature>
<name>A0ABT9WJC0_9BACL</name>
<feature type="transmembrane region" description="Helical" evidence="10">
    <location>
        <begin position="21"/>
        <end position="38"/>
    </location>
</feature>
<evidence type="ECO:0000313" key="11">
    <source>
        <dbReference type="EMBL" id="MDQ0173134.1"/>
    </source>
</evidence>
<evidence type="ECO:0000256" key="7">
    <source>
        <dbReference type="ARBA" id="ARBA00022989"/>
    </source>
</evidence>
<keyword evidence="8 10" id="KW-0472">Membrane</keyword>
<organism evidence="11 12">
    <name type="scientific">Paenibacillus tundrae</name>
    <dbReference type="NCBI Taxonomy" id="528187"/>
    <lineage>
        <taxon>Bacteria</taxon>
        <taxon>Bacillati</taxon>
        <taxon>Bacillota</taxon>
        <taxon>Bacilli</taxon>
        <taxon>Bacillales</taxon>
        <taxon>Paenibacillaceae</taxon>
        <taxon>Paenibacillus</taxon>
    </lineage>
</organism>
<feature type="transmembrane region" description="Helical" evidence="10">
    <location>
        <begin position="138"/>
        <end position="158"/>
    </location>
</feature>
<dbReference type="InterPro" id="IPR048279">
    <property type="entry name" value="MdtK-like"/>
</dbReference>
<protein>
    <recommendedName>
        <fullName evidence="3">Multidrug export protein MepA</fullName>
    </recommendedName>
</protein>
<evidence type="ECO:0000256" key="10">
    <source>
        <dbReference type="SAM" id="Phobius"/>
    </source>
</evidence>
<keyword evidence="7 10" id="KW-1133">Transmembrane helix</keyword>
<evidence type="ECO:0000256" key="8">
    <source>
        <dbReference type="ARBA" id="ARBA00023136"/>
    </source>
</evidence>
<feature type="transmembrane region" description="Helical" evidence="10">
    <location>
        <begin position="277"/>
        <end position="303"/>
    </location>
</feature>
<feature type="transmembrane region" description="Helical" evidence="10">
    <location>
        <begin position="356"/>
        <end position="376"/>
    </location>
</feature>
<dbReference type="CDD" id="cd13143">
    <property type="entry name" value="MATE_MepA_like"/>
    <property type="match status" value="1"/>
</dbReference>
<keyword evidence="6 10" id="KW-0812">Transmembrane</keyword>
<proteinExistence type="inferred from homology"/>
<dbReference type="EMBL" id="JAUSTI010000016">
    <property type="protein sequence ID" value="MDQ0173134.1"/>
    <property type="molecule type" value="Genomic_DNA"/>
</dbReference>
<feature type="transmembrane region" description="Helical" evidence="10">
    <location>
        <begin position="315"/>
        <end position="336"/>
    </location>
</feature>
<dbReference type="InterPro" id="IPR045070">
    <property type="entry name" value="MATE_MepA-like"/>
</dbReference>
<keyword evidence="12" id="KW-1185">Reference proteome</keyword>
<feature type="transmembrane region" description="Helical" evidence="10">
    <location>
        <begin position="388"/>
        <end position="411"/>
    </location>
</feature>
<keyword evidence="9" id="KW-0046">Antibiotic resistance</keyword>
<evidence type="ECO:0000256" key="2">
    <source>
        <dbReference type="ARBA" id="ARBA00008417"/>
    </source>
</evidence>
<feature type="transmembrane region" description="Helical" evidence="10">
    <location>
        <begin position="196"/>
        <end position="213"/>
    </location>
</feature>
<evidence type="ECO:0000256" key="3">
    <source>
        <dbReference type="ARBA" id="ARBA00022106"/>
    </source>
</evidence>
<evidence type="ECO:0000256" key="6">
    <source>
        <dbReference type="ARBA" id="ARBA00022692"/>
    </source>
</evidence>
<dbReference type="PANTHER" id="PTHR43823">
    <property type="entry name" value="SPORULATION PROTEIN YKVU"/>
    <property type="match status" value="1"/>
</dbReference>
<comment type="subcellular location">
    <subcellularLocation>
        <location evidence="1">Cell membrane</location>
        <topology evidence="1">Multi-pass membrane protein</topology>
    </subcellularLocation>
</comment>
<dbReference type="PIRSF" id="PIRSF006603">
    <property type="entry name" value="DinF"/>
    <property type="match status" value="1"/>
</dbReference>
<comment type="caution">
    <text evidence="11">The sequence shown here is derived from an EMBL/GenBank/DDBJ whole genome shotgun (WGS) entry which is preliminary data.</text>
</comment>
<dbReference type="Pfam" id="PF01554">
    <property type="entry name" value="MatE"/>
    <property type="match status" value="2"/>
</dbReference>
<evidence type="ECO:0000313" key="12">
    <source>
        <dbReference type="Proteomes" id="UP001233836"/>
    </source>
</evidence>
<keyword evidence="4" id="KW-0813">Transport</keyword>
<feature type="transmembrane region" description="Helical" evidence="10">
    <location>
        <begin position="50"/>
        <end position="74"/>
    </location>
</feature>